<keyword evidence="3 5" id="KW-0698">rRNA processing</keyword>
<gene>
    <name evidence="5 8" type="primary">rimM</name>
    <name evidence="8" type="ORF">ACFO5Q_16160</name>
</gene>
<dbReference type="InterPro" id="IPR056792">
    <property type="entry name" value="PRC_RimM"/>
</dbReference>
<dbReference type="EMBL" id="JBHSCR010000017">
    <property type="protein sequence ID" value="MFC4349387.1"/>
    <property type="molecule type" value="Genomic_DNA"/>
</dbReference>
<keyword evidence="4 5" id="KW-0143">Chaperone</keyword>
<name>A0ABV8UDP0_9PROT</name>
<protein>
    <recommendedName>
        <fullName evidence="5">Ribosome maturation factor RimM</fullName>
    </recommendedName>
</protein>
<feature type="domain" description="RimM N-terminal" evidence="6">
    <location>
        <begin position="20"/>
        <end position="98"/>
    </location>
</feature>
<evidence type="ECO:0000259" key="7">
    <source>
        <dbReference type="Pfam" id="PF24986"/>
    </source>
</evidence>
<evidence type="ECO:0000256" key="4">
    <source>
        <dbReference type="ARBA" id="ARBA00023186"/>
    </source>
</evidence>
<accession>A0ABV8UDP0</accession>
<reference evidence="9" key="1">
    <citation type="journal article" date="2019" name="Int. J. Syst. Evol. Microbiol.">
        <title>The Global Catalogue of Microorganisms (GCM) 10K type strain sequencing project: providing services to taxonomists for standard genome sequencing and annotation.</title>
        <authorList>
            <consortium name="The Broad Institute Genomics Platform"/>
            <consortium name="The Broad Institute Genome Sequencing Center for Infectious Disease"/>
            <person name="Wu L."/>
            <person name="Ma J."/>
        </authorList>
    </citation>
    <scope>NUCLEOTIDE SEQUENCE [LARGE SCALE GENOMIC DNA]</scope>
    <source>
        <strain evidence="9">CGMCC 1.15304</strain>
    </source>
</reference>
<dbReference type="SUPFAM" id="SSF50346">
    <property type="entry name" value="PRC-barrel domain"/>
    <property type="match status" value="1"/>
</dbReference>
<evidence type="ECO:0000313" key="9">
    <source>
        <dbReference type="Proteomes" id="UP001595776"/>
    </source>
</evidence>
<dbReference type="HAMAP" id="MF_00014">
    <property type="entry name" value="Ribosome_mat_RimM"/>
    <property type="match status" value="1"/>
</dbReference>
<comment type="caution">
    <text evidence="8">The sequence shown here is derived from an EMBL/GenBank/DDBJ whole genome shotgun (WGS) entry which is preliminary data.</text>
</comment>
<evidence type="ECO:0000256" key="5">
    <source>
        <dbReference type="HAMAP-Rule" id="MF_00014"/>
    </source>
</evidence>
<evidence type="ECO:0000313" key="8">
    <source>
        <dbReference type="EMBL" id="MFC4349387.1"/>
    </source>
</evidence>
<dbReference type="RefSeq" id="WP_068146367.1">
    <property type="nucleotide sequence ID" value="NZ_JBHSCR010000017.1"/>
</dbReference>
<feature type="domain" description="Ribosome maturation factor RimM PRC barrel" evidence="7">
    <location>
        <begin position="112"/>
        <end position="176"/>
    </location>
</feature>
<evidence type="ECO:0000256" key="2">
    <source>
        <dbReference type="ARBA" id="ARBA00022517"/>
    </source>
</evidence>
<dbReference type="InterPro" id="IPR011961">
    <property type="entry name" value="RimM"/>
</dbReference>
<dbReference type="InterPro" id="IPR009000">
    <property type="entry name" value="Transl_B-barrel_sf"/>
</dbReference>
<dbReference type="Proteomes" id="UP001595776">
    <property type="component" value="Unassembled WGS sequence"/>
</dbReference>
<sequence length="200" mass="21884">MTNASEERRQRGVEDGWISVGAFAGSHGVRGDVRLKSFTDVPQALFSYPALHKGAGGPALKLKLLREAKDGFIVRVEGVMNREDAQALKGTKIYVPRDALQAEDEDEFYLADLIGLEARDPSGDVVGLVRAVENFGAEDLLELVLVTPLKGLGRHAFIPFRKAFVPVVDVKAGYVEILFDDWVKTQVSERDSDDAEKGGK</sequence>
<proteinExistence type="inferred from homology"/>
<comment type="function">
    <text evidence="5">An accessory protein needed during the final step in the assembly of 30S ribosomal subunit, possibly for assembly of the head region. Essential for efficient processing of 16S rRNA. May be needed both before and after RbfA during the maturation of 16S rRNA. It has affinity for free ribosomal 30S subunits but not for 70S ribosomes.</text>
</comment>
<comment type="domain">
    <text evidence="5">The PRC barrel domain binds ribosomal protein uS19.</text>
</comment>
<dbReference type="Pfam" id="PF01782">
    <property type="entry name" value="RimM"/>
    <property type="match status" value="1"/>
</dbReference>
<evidence type="ECO:0000256" key="3">
    <source>
        <dbReference type="ARBA" id="ARBA00022552"/>
    </source>
</evidence>
<keyword evidence="2 5" id="KW-0690">Ribosome biogenesis</keyword>
<comment type="subcellular location">
    <subcellularLocation>
        <location evidence="5">Cytoplasm</location>
    </subcellularLocation>
</comment>
<comment type="subunit">
    <text evidence="5">Binds ribosomal protein uS19.</text>
</comment>
<dbReference type="InterPro" id="IPR036976">
    <property type="entry name" value="RimM_N_sf"/>
</dbReference>
<dbReference type="PANTHER" id="PTHR33692">
    <property type="entry name" value="RIBOSOME MATURATION FACTOR RIMM"/>
    <property type="match status" value="1"/>
</dbReference>
<organism evidence="8 9">
    <name type="scientific">Kordiimonas lipolytica</name>
    <dbReference type="NCBI Taxonomy" id="1662421"/>
    <lineage>
        <taxon>Bacteria</taxon>
        <taxon>Pseudomonadati</taxon>
        <taxon>Pseudomonadota</taxon>
        <taxon>Alphaproteobacteria</taxon>
        <taxon>Kordiimonadales</taxon>
        <taxon>Kordiimonadaceae</taxon>
        <taxon>Kordiimonas</taxon>
    </lineage>
</organism>
<dbReference type="InterPro" id="IPR011033">
    <property type="entry name" value="PRC_barrel-like_sf"/>
</dbReference>
<dbReference type="Gene3D" id="2.40.30.60">
    <property type="entry name" value="RimM"/>
    <property type="match status" value="1"/>
</dbReference>
<dbReference type="NCBIfam" id="TIGR02273">
    <property type="entry name" value="16S_RimM"/>
    <property type="match status" value="1"/>
</dbReference>
<dbReference type="PANTHER" id="PTHR33692:SF1">
    <property type="entry name" value="RIBOSOME MATURATION FACTOR RIMM"/>
    <property type="match status" value="1"/>
</dbReference>
<dbReference type="Pfam" id="PF24986">
    <property type="entry name" value="PRC_RimM"/>
    <property type="match status" value="1"/>
</dbReference>
<evidence type="ECO:0000259" key="6">
    <source>
        <dbReference type="Pfam" id="PF01782"/>
    </source>
</evidence>
<dbReference type="Gene3D" id="2.30.30.240">
    <property type="entry name" value="PRC-barrel domain"/>
    <property type="match status" value="1"/>
</dbReference>
<keyword evidence="1 5" id="KW-0963">Cytoplasm</keyword>
<keyword evidence="9" id="KW-1185">Reference proteome</keyword>
<evidence type="ECO:0000256" key="1">
    <source>
        <dbReference type="ARBA" id="ARBA00022490"/>
    </source>
</evidence>
<dbReference type="InterPro" id="IPR002676">
    <property type="entry name" value="RimM_N"/>
</dbReference>
<comment type="similarity">
    <text evidence="5">Belongs to the RimM family.</text>
</comment>
<dbReference type="SUPFAM" id="SSF50447">
    <property type="entry name" value="Translation proteins"/>
    <property type="match status" value="1"/>
</dbReference>